<dbReference type="PRINTS" id="PR00145">
    <property type="entry name" value="ARGSUCLYASE"/>
</dbReference>
<dbReference type="HAMAP" id="MF_00743">
    <property type="entry name" value="FumaraseC"/>
    <property type="match status" value="1"/>
</dbReference>
<evidence type="ECO:0000313" key="7">
    <source>
        <dbReference type="EMBL" id="MDY5155528.1"/>
    </source>
</evidence>
<dbReference type="Gene3D" id="1.20.200.10">
    <property type="entry name" value="Fumarase/aspartase (Central domain)"/>
    <property type="match status" value="1"/>
</dbReference>
<dbReference type="Gene3D" id="1.10.275.10">
    <property type="entry name" value="Fumarase/aspartase (N-terminal domain)"/>
    <property type="match status" value="1"/>
</dbReference>
<dbReference type="InterPro" id="IPR022761">
    <property type="entry name" value="Fumarate_lyase_N"/>
</dbReference>
<dbReference type="GO" id="GO:0004333">
    <property type="term" value="F:fumarate hydratase activity"/>
    <property type="evidence" value="ECO:0007669"/>
    <property type="project" value="UniProtKB-UniRule"/>
</dbReference>
<dbReference type="InterPro" id="IPR020557">
    <property type="entry name" value="Fumarate_lyase_CS"/>
</dbReference>
<feature type="binding site" evidence="4">
    <location>
        <begin position="99"/>
        <end position="101"/>
    </location>
    <ligand>
        <name>substrate</name>
    </ligand>
</feature>
<reference evidence="7" key="1">
    <citation type="submission" date="2023-10" db="EMBL/GenBank/DDBJ databases">
        <title>Whole Genome based description of the genera Actinobaculum and Actinotignum reveals a complex phylogenetic relationship within the species included in the genus Actinotignum.</title>
        <authorList>
            <person name="Jensen C.S."/>
            <person name="Dargis R."/>
            <person name="Kemp M."/>
            <person name="Christensen J.J."/>
        </authorList>
    </citation>
    <scope>NUCLEOTIDE SEQUENCE</scope>
    <source>
        <strain evidence="7">SLA_B511</strain>
    </source>
</reference>
<dbReference type="Proteomes" id="UP001281731">
    <property type="component" value="Unassembled WGS sequence"/>
</dbReference>
<accession>A0AAW9HWS6</accession>
<dbReference type="AlphaFoldDB" id="A0AAW9HWS6"/>
<evidence type="ECO:0000256" key="2">
    <source>
        <dbReference type="ARBA" id="ARBA00009084"/>
    </source>
</evidence>
<feature type="binding site" evidence="4">
    <location>
        <begin position="325"/>
        <end position="327"/>
    </location>
    <ligand>
        <name>substrate</name>
    </ligand>
</feature>
<dbReference type="GO" id="GO:0006099">
    <property type="term" value="P:tricarboxylic acid cycle"/>
    <property type="evidence" value="ECO:0007669"/>
    <property type="project" value="UniProtKB-UniRule"/>
</dbReference>
<evidence type="ECO:0000256" key="3">
    <source>
        <dbReference type="ARBA" id="ARBA00023239"/>
    </source>
</evidence>
<comment type="catalytic activity">
    <reaction evidence="4">
        <text>(S)-malate = fumarate + H2O</text>
        <dbReference type="Rhea" id="RHEA:12460"/>
        <dbReference type="ChEBI" id="CHEBI:15377"/>
        <dbReference type="ChEBI" id="CHEBI:15589"/>
        <dbReference type="ChEBI" id="CHEBI:29806"/>
        <dbReference type="EC" id="4.2.1.2"/>
    </reaction>
</comment>
<comment type="catalytic activity">
    <reaction evidence="1">
        <text>L-aspartate = fumarate + NH4(+)</text>
        <dbReference type="Rhea" id="RHEA:16601"/>
        <dbReference type="ChEBI" id="CHEBI:28938"/>
        <dbReference type="ChEBI" id="CHEBI:29806"/>
        <dbReference type="ChEBI" id="CHEBI:29991"/>
        <dbReference type="EC" id="4.3.1.1"/>
    </reaction>
</comment>
<dbReference type="RefSeq" id="WP_320756701.1">
    <property type="nucleotide sequence ID" value="NZ_JAWNGC010000010.1"/>
</dbReference>
<feature type="active site" description="Proton donor/acceptor" evidence="4">
    <location>
        <position position="189"/>
    </location>
</feature>
<dbReference type="InterPro" id="IPR024083">
    <property type="entry name" value="Fumarase/histidase_N"/>
</dbReference>
<dbReference type="GO" id="GO:0006106">
    <property type="term" value="P:fumarate metabolic process"/>
    <property type="evidence" value="ECO:0007669"/>
    <property type="project" value="InterPro"/>
</dbReference>
<dbReference type="FunFam" id="1.10.275.10:FF:000001">
    <property type="entry name" value="Fumarate hydratase, mitochondrial"/>
    <property type="match status" value="1"/>
</dbReference>
<dbReference type="InterPro" id="IPR018951">
    <property type="entry name" value="Fumarase_C_C"/>
</dbReference>
<sequence length="465" mass="50622">MTTRTEYDSMGAIEVPAEHYWGAQTQRSINNFNIGRTLFLMPTPVIRALGVLKKSAALANQALGILPAPIASVISDVAQEVIDGKHTQEFPLVIFQTGSGTQSNMNANEVIASRANEILRGERGGKHPVHPNDHVNRGQSSNDTFPTAMYVAIVEEVRRILYPSLESLIASFDSIAARYPDIVMVGRTHLEDATPIRFDQVVSSWASQLRHALTGIRREELPLHQLAIGGTAVGTGLNTHPDFGRLTAENISKETGIEFRQADDLVAALASHDSVVAFSAALRTLAVALVKIANDIRWYASGPRAGMSEMIIPENEPGSSIMPGKVNPTQCEALTMVCAQVMGNDTTVAFAGSQGNFQLNVYKPVMVWNVLESLTLLAEGMDSFRTHCVEGLAPHKEIIEEHLRNSLMNVTALTPHIGYDATASIAKLAEEKELPLKDAAVQSGYVTSQEFDEWVDFEEMTHPGE</sequence>
<dbReference type="Gene3D" id="1.10.40.30">
    <property type="entry name" value="Fumarase/aspartase (C-terminal domain)"/>
    <property type="match status" value="1"/>
</dbReference>
<gene>
    <name evidence="4" type="primary">fumC</name>
    <name evidence="7" type="ORF">R6G80_07320</name>
</gene>
<evidence type="ECO:0000256" key="1">
    <source>
        <dbReference type="ARBA" id="ARBA00001494"/>
    </source>
</evidence>
<feature type="domain" description="Fumarase C C-terminal" evidence="6">
    <location>
        <begin position="410"/>
        <end position="462"/>
    </location>
</feature>
<comment type="function">
    <text evidence="4">Involved in the TCA cycle. Catalyzes the stereospecific interconversion of fumarate to L-malate.</text>
</comment>
<feature type="active site" evidence="4">
    <location>
        <position position="319"/>
    </location>
</feature>
<dbReference type="CDD" id="cd01362">
    <property type="entry name" value="Fumarase_classII"/>
    <property type="match status" value="1"/>
</dbReference>
<dbReference type="FunFam" id="1.20.200.10:FF:000001">
    <property type="entry name" value="Fumarate hydratase, mitochondrial"/>
    <property type="match status" value="1"/>
</dbReference>
<dbReference type="InterPro" id="IPR000362">
    <property type="entry name" value="Fumarate_lyase_fam"/>
</dbReference>
<dbReference type="Pfam" id="PF00206">
    <property type="entry name" value="Lyase_1"/>
    <property type="match status" value="1"/>
</dbReference>
<dbReference type="Pfam" id="PF10415">
    <property type="entry name" value="FumaraseC_C"/>
    <property type="match status" value="1"/>
</dbReference>
<feature type="domain" description="Fumarate lyase N-terminal" evidence="5">
    <location>
        <begin position="11"/>
        <end position="343"/>
    </location>
</feature>
<evidence type="ECO:0000259" key="6">
    <source>
        <dbReference type="Pfam" id="PF10415"/>
    </source>
</evidence>
<dbReference type="InterPro" id="IPR008948">
    <property type="entry name" value="L-Aspartase-like"/>
</dbReference>
<feature type="binding site" evidence="4">
    <location>
        <position position="188"/>
    </location>
    <ligand>
        <name>substrate</name>
    </ligand>
</feature>
<dbReference type="PANTHER" id="PTHR11444">
    <property type="entry name" value="ASPARTATEAMMONIA/ARGININOSUCCINATE/ADENYLOSUCCINATE LYASE"/>
    <property type="match status" value="1"/>
</dbReference>
<feature type="binding site" description="in site B" evidence="4">
    <location>
        <begin position="130"/>
        <end position="133"/>
    </location>
    <ligand>
        <name>substrate</name>
    </ligand>
</feature>
<dbReference type="SUPFAM" id="SSF48557">
    <property type="entry name" value="L-aspartase-like"/>
    <property type="match status" value="1"/>
</dbReference>
<comment type="similarity">
    <text evidence="2 4">Belongs to the class-II fumarase/aspartase family. Fumarase subfamily.</text>
</comment>
<comment type="subunit">
    <text evidence="4">Homotetramer.</text>
</comment>
<evidence type="ECO:0000259" key="5">
    <source>
        <dbReference type="Pfam" id="PF00206"/>
    </source>
</evidence>
<feature type="binding site" evidence="4">
    <location>
        <position position="320"/>
    </location>
    <ligand>
        <name>substrate</name>
    </ligand>
</feature>
<feature type="binding site" evidence="4">
    <location>
        <begin position="140"/>
        <end position="142"/>
    </location>
    <ligand>
        <name>substrate</name>
    </ligand>
</feature>
<dbReference type="GO" id="GO:0006108">
    <property type="term" value="P:malate metabolic process"/>
    <property type="evidence" value="ECO:0007669"/>
    <property type="project" value="TreeGrafter"/>
</dbReference>
<dbReference type="InterPro" id="IPR005677">
    <property type="entry name" value="Fum_hydII"/>
</dbReference>
<dbReference type="PRINTS" id="PR00149">
    <property type="entry name" value="FUMRATELYASE"/>
</dbReference>
<keyword evidence="4" id="KW-0816">Tricarboxylic acid cycle</keyword>
<protein>
    <recommendedName>
        <fullName evidence="4">Fumarate hydratase class II</fullName>
        <shortName evidence="4">Fumarase C</shortName>
        <ecNumber evidence="4">4.2.1.2</ecNumber>
    </recommendedName>
    <alternativeName>
        <fullName evidence="4">Aerobic fumarase</fullName>
    </alternativeName>
    <alternativeName>
        <fullName evidence="4">Iron-independent fumarase</fullName>
    </alternativeName>
</protein>
<evidence type="ECO:0000313" key="8">
    <source>
        <dbReference type="Proteomes" id="UP001281731"/>
    </source>
</evidence>
<dbReference type="GO" id="GO:0005737">
    <property type="term" value="C:cytoplasm"/>
    <property type="evidence" value="ECO:0007669"/>
    <property type="project" value="UniProtKB-SubCell"/>
</dbReference>
<name>A0AAW9HWS6_9ACTO</name>
<comment type="caution">
    <text evidence="7">The sequence shown here is derived from an EMBL/GenBank/DDBJ whole genome shotgun (WGS) entry which is preliminary data.</text>
</comment>
<dbReference type="PROSITE" id="PS00163">
    <property type="entry name" value="FUMARATE_LYASES"/>
    <property type="match status" value="1"/>
</dbReference>
<comment type="pathway">
    <text evidence="4">Carbohydrate metabolism; tricarboxylic acid cycle; (S)-malate from fumarate: step 1/1.</text>
</comment>
<feature type="site" description="Important for catalytic activity" evidence="4">
    <location>
        <position position="332"/>
    </location>
</feature>
<keyword evidence="4" id="KW-0963">Cytoplasm</keyword>
<dbReference type="FunFam" id="1.10.40.30:FF:000002">
    <property type="entry name" value="Fumarate hydratase class II"/>
    <property type="match status" value="1"/>
</dbReference>
<keyword evidence="3 4" id="KW-0456">Lyase</keyword>
<organism evidence="7 8">
    <name type="scientific">Actinotignum urinale</name>
    <dbReference type="NCBI Taxonomy" id="190146"/>
    <lineage>
        <taxon>Bacteria</taxon>
        <taxon>Bacillati</taxon>
        <taxon>Actinomycetota</taxon>
        <taxon>Actinomycetes</taxon>
        <taxon>Actinomycetales</taxon>
        <taxon>Actinomycetaceae</taxon>
        <taxon>Actinotignum</taxon>
    </lineage>
</organism>
<dbReference type="EMBL" id="JAWNGC010000010">
    <property type="protein sequence ID" value="MDY5155528.1"/>
    <property type="molecule type" value="Genomic_DNA"/>
</dbReference>
<comment type="miscellaneous">
    <text evidence="4">There are 2 substrate-binding sites: the catalytic A site, and the non-catalytic B site that may play a role in the transfer of substrate or product between the active site and the solvent. Alternatively, the B site may bind allosteric effectors.</text>
</comment>
<proteinExistence type="inferred from homology"/>
<evidence type="ECO:0000256" key="4">
    <source>
        <dbReference type="HAMAP-Rule" id="MF_00743"/>
    </source>
</evidence>
<dbReference type="GO" id="GO:0008797">
    <property type="term" value="F:aspartate ammonia-lyase activity"/>
    <property type="evidence" value="ECO:0007669"/>
    <property type="project" value="UniProtKB-EC"/>
</dbReference>
<comment type="subcellular location">
    <subcellularLocation>
        <location evidence="4">Cytoplasm</location>
    </subcellularLocation>
</comment>
<dbReference type="PANTHER" id="PTHR11444:SF1">
    <property type="entry name" value="FUMARATE HYDRATASE, MITOCHONDRIAL"/>
    <property type="match status" value="1"/>
</dbReference>
<dbReference type="EC" id="4.2.1.2" evidence="4"/>